<evidence type="ECO:0000313" key="5">
    <source>
        <dbReference type="Proteomes" id="UP000749646"/>
    </source>
</evidence>
<comment type="caution">
    <text evidence="4">The sequence shown here is derived from an EMBL/GenBank/DDBJ whole genome shotgun (WGS) entry which is preliminary data.</text>
</comment>
<reference evidence="4" key="1">
    <citation type="journal article" date="2020" name="Fungal Divers.">
        <title>Resolving the Mortierellaceae phylogeny through synthesis of multi-gene phylogenetics and phylogenomics.</title>
        <authorList>
            <person name="Vandepol N."/>
            <person name="Liber J."/>
            <person name="Desiro A."/>
            <person name="Na H."/>
            <person name="Kennedy M."/>
            <person name="Barry K."/>
            <person name="Grigoriev I.V."/>
            <person name="Miller A.N."/>
            <person name="O'Donnell K."/>
            <person name="Stajich J.E."/>
            <person name="Bonito G."/>
        </authorList>
    </citation>
    <scope>NUCLEOTIDE SEQUENCE</scope>
    <source>
        <strain evidence="4">MES-2147</strain>
    </source>
</reference>
<evidence type="ECO:0000256" key="1">
    <source>
        <dbReference type="ARBA" id="ARBA00010926"/>
    </source>
</evidence>
<sequence>MAPQNDIHITWPHSVPSGKAFIAGTWPVPGHEQWEKLPMTRIPDTDAFEIRLDIQEIEDISGFVDEDGYFHHALADCHDPSAPSPSASPAKRSKRERIKRFLGRGRSSSTSTSTSNHLDLPYHHQSKDGIIIPLTHTYKYQYKFVIDEVWQCDPSRPLVQDSEGNWNHELVVELVEQIRHPPSPSNRSRSSSIQSQQSAQVSQTTTTATTTTTTSNNTPETTTIVEDKGHPVIKIETETPATTSSSLPLSDAAEVPSTPPAAAAAAVDHSLSPAIPSTPSQKSKDTYEAVRIFETEDLSDGDGRRSRRRKNVITDDDHHQDASKNNLLGNNNKRDEQEIIGHPAEESNVVAPQQHQPH</sequence>
<gene>
    <name evidence="4" type="ORF">BGZ65_003420</name>
</gene>
<dbReference type="EMBL" id="JAAAHW010009881">
    <property type="protein sequence ID" value="KAF9935309.1"/>
    <property type="molecule type" value="Genomic_DNA"/>
</dbReference>
<feature type="domain" description="AMP-activated protein kinase glycogen-binding" evidence="3">
    <location>
        <begin position="130"/>
        <end position="172"/>
    </location>
</feature>
<feature type="compositionally biased region" description="Basic and acidic residues" evidence="2">
    <location>
        <begin position="312"/>
        <end position="322"/>
    </location>
</feature>
<dbReference type="Proteomes" id="UP000749646">
    <property type="component" value="Unassembled WGS sequence"/>
</dbReference>
<evidence type="ECO:0000256" key="2">
    <source>
        <dbReference type="SAM" id="MobiDB-lite"/>
    </source>
</evidence>
<protein>
    <recommendedName>
        <fullName evidence="3">AMP-activated protein kinase glycogen-binding domain-containing protein</fullName>
    </recommendedName>
</protein>
<dbReference type="OrthoDB" id="531008at2759"/>
<dbReference type="InterPro" id="IPR032640">
    <property type="entry name" value="AMPK1_CBM"/>
</dbReference>
<dbReference type="GO" id="GO:0031588">
    <property type="term" value="C:nucleotide-activated protein kinase complex"/>
    <property type="evidence" value="ECO:0007669"/>
    <property type="project" value="TreeGrafter"/>
</dbReference>
<dbReference type="Gene3D" id="2.60.40.10">
    <property type="entry name" value="Immunoglobulins"/>
    <property type="match status" value="1"/>
</dbReference>
<feature type="compositionally biased region" description="Low complexity" evidence="2">
    <location>
        <begin position="80"/>
        <end position="90"/>
    </location>
</feature>
<feature type="compositionally biased region" description="Basic and acidic residues" evidence="2">
    <location>
        <begin position="332"/>
        <end position="345"/>
    </location>
</feature>
<dbReference type="InterPro" id="IPR014756">
    <property type="entry name" value="Ig_E-set"/>
</dbReference>
<dbReference type="SUPFAM" id="SSF81296">
    <property type="entry name" value="E set domains"/>
    <property type="match status" value="1"/>
</dbReference>
<dbReference type="GO" id="GO:0005737">
    <property type="term" value="C:cytoplasm"/>
    <property type="evidence" value="ECO:0007669"/>
    <property type="project" value="TreeGrafter"/>
</dbReference>
<name>A0A9P6LT22_9FUNG</name>
<proteinExistence type="inferred from homology"/>
<feature type="compositionally biased region" description="Low complexity" evidence="2">
    <location>
        <begin position="185"/>
        <end position="224"/>
    </location>
</feature>
<evidence type="ECO:0000313" key="4">
    <source>
        <dbReference type="EMBL" id="KAF9935309.1"/>
    </source>
</evidence>
<feature type="compositionally biased region" description="Low complexity" evidence="2">
    <location>
        <begin position="238"/>
        <end position="263"/>
    </location>
</feature>
<evidence type="ECO:0000259" key="3">
    <source>
        <dbReference type="Pfam" id="PF16561"/>
    </source>
</evidence>
<dbReference type="GO" id="GO:0007165">
    <property type="term" value="P:signal transduction"/>
    <property type="evidence" value="ECO:0007669"/>
    <property type="project" value="TreeGrafter"/>
</dbReference>
<accession>A0A9P6LT22</accession>
<dbReference type="InterPro" id="IPR013783">
    <property type="entry name" value="Ig-like_fold"/>
</dbReference>
<dbReference type="PANTHER" id="PTHR10343">
    <property type="entry name" value="5'-AMP-ACTIVATED PROTEIN KINASE , BETA SUBUNIT"/>
    <property type="match status" value="1"/>
</dbReference>
<dbReference type="Pfam" id="PF16561">
    <property type="entry name" value="AMPK1_CBM"/>
    <property type="match status" value="1"/>
</dbReference>
<dbReference type="AlphaFoldDB" id="A0A9P6LT22"/>
<dbReference type="GO" id="GO:0005634">
    <property type="term" value="C:nucleus"/>
    <property type="evidence" value="ECO:0007669"/>
    <property type="project" value="TreeGrafter"/>
</dbReference>
<dbReference type="PANTHER" id="PTHR10343:SF84">
    <property type="entry name" value="5'-AMP-ACTIVATED PROTEIN KINASE SUBUNIT BETA-1"/>
    <property type="match status" value="1"/>
</dbReference>
<feature type="region of interest" description="Disordered" evidence="2">
    <location>
        <begin position="76"/>
        <end position="95"/>
    </location>
</feature>
<feature type="non-terminal residue" evidence="4">
    <location>
        <position position="358"/>
    </location>
</feature>
<feature type="compositionally biased region" description="Basic and acidic residues" evidence="2">
    <location>
        <begin position="225"/>
        <end position="237"/>
    </location>
</feature>
<dbReference type="InterPro" id="IPR050827">
    <property type="entry name" value="CRP1_MDG1_kinase"/>
</dbReference>
<feature type="region of interest" description="Disordered" evidence="2">
    <location>
        <begin position="296"/>
        <end position="358"/>
    </location>
</feature>
<dbReference type="GO" id="GO:0019901">
    <property type="term" value="F:protein kinase binding"/>
    <property type="evidence" value="ECO:0007669"/>
    <property type="project" value="TreeGrafter"/>
</dbReference>
<comment type="similarity">
    <text evidence="1">Belongs to the 5'-AMP-activated protein kinase beta subunit family.</text>
</comment>
<feature type="region of interest" description="Disordered" evidence="2">
    <location>
        <begin position="100"/>
        <end position="122"/>
    </location>
</feature>
<feature type="region of interest" description="Disordered" evidence="2">
    <location>
        <begin position="180"/>
        <end position="263"/>
    </location>
</feature>
<dbReference type="CDD" id="cd02859">
    <property type="entry name" value="E_set_AMPKbeta_like_N"/>
    <property type="match status" value="1"/>
</dbReference>
<organism evidence="4 5">
    <name type="scientific">Modicella reniformis</name>
    <dbReference type="NCBI Taxonomy" id="1440133"/>
    <lineage>
        <taxon>Eukaryota</taxon>
        <taxon>Fungi</taxon>
        <taxon>Fungi incertae sedis</taxon>
        <taxon>Mucoromycota</taxon>
        <taxon>Mortierellomycotina</taxon>
        <taxon>Mortierellomycetes</taxon>
        <taxon>Mortierellales</taxon>
        <taxon>Mortierellaceae</taxon>
        <taxon>Modicella</taxon>
    </lineage>
</organism>
<keyword evidence="5" id="KW-1185">Reference proteome</keyword>